<dbReference type="SUPFAM" id="SSF82171">
    <property type="entry name" value="DPP6 N-terminal domain-like"/>
    <property type="match status" value="1"/>
</dbReference>
<protein>
    <submittedName>
        <fullName evidence="7">Outer membrane protein OmpA</fullName>
    </submittedName>
</protein>
<dbReference type="Gene3D" id="1.25.40.10">
    <property type="entry name" value="Tetratricopeptide repeat domain"/>
    <property type="match status" value="1"/>
</dbReference>
<evidence type="ECO:0000259" key="6">
    <source>
        <dbReference type="PROSITE" id="PS51123"/>
    </source>
</evidence>
<dbReference type="Pfam" id="PF00691">
    <property type="entry name" value="OmpA"/>
    <property type="match status" value="1"/>
</dbReference>
<proteinExistence type="predicted"/>
<feature type="domain" description="OmpA-like" evidence="6">
    <location>
        <begin position="531"/>
        <end position="651"/>
    </location>
</feature>
<organism evidence="7 8">
    <name type="scientific">Pedobacter rhizosphaerae</name>
    <dbReference type="NCBI Taxonomy" id="390241"/>
    <lineage>
        <taxon>Bacteria</taxon>
        <taxon>Pseudomonadati</taxon>
        <taxon>Bacteroidota</taxon>
        <taxon>Sphingobacteriia</taxon>
        <taxon>Sphingobacteriales</taxon>
        <taxon>Sphingobacteriaceae</taxon>
        <taxon>Pedobacter</taxon>
    </lineage>
</organism>
<evidence type="ECO:0000256" key="5">
    <source>
        <dbReference type="SAM" id="SignalP"/>
    </source>
</evidence>
<dbReference type="GO" id="GO:0009279">
    <property type="term" value="C:cell outer membrane"/>
    <property type="evidence" value="ECO:0007669"/>
    <property type="project" value="UniProtKB-SubCell"/>
</dbReference>
<dbReference type="InterPro" id="IPR011659">
    <property type="entry name" value="WD40"/>
</dbReference>
<dbReference type="OrthoDB" id="9809364at2"/>
<evidence type="ECO:0000256" key="1">
    <source>
        <dbReference type="ARBA" id="ARBA00004442"/>
    </source>
</evidence>
<dbReference type="Gene3D" id="3.30.1330.60">
    <property type="entry name" value="OmpA-like domain"/>
    <property type="match status" value="1"/>
</dbReference>
<dbReference type="InterPro" id="IPR036737">
    <property type="entry name" value="OmpA-like_sf"/>
</dbReference>
<keyword evidence="2 4" id="KW-0472">Membrane</keyword>
<dbReference type="Proteomes" id="UP000199572">
    <property type="component" value="Unassembled WGS sequence"/>
</dbReference>
<feature type="signal peptide" evidence="5">
    <location>
        <begin position="1"/>
        <end position="22"/>
    </location>
</feature>
<dbReference type="PANTHER" id="PTHR30329">
    <property type="entry name" value="STATOR ELEMENT OF FLAGELLAR MOTOR COMPLEX"/>
    <property type="match status" value="1"/>
</dbReference>
<reference evidence="7 8" key="1">
    <citation type="submission" date="2016-10" db="EMBL/GenBank/DDBJ databases">
        <authorList>
            <person name="de Groot N.N."/>
        </authorList>
    </citation>
    <scope>NUCLEOTIDE SEQUENCE [LARGE SCALE GENOMIC DNA]</scope>
    <source>
        <strain evidence="7 8">DSM 18610</strain>
    </source>
</reference>
<evidence type="ECO:0000313" key="7">
    <source>
        <dbReference type="EMBL" id="SER02588.1"/>
    </source>
</evidence>
<feature type="chain" id="PRO_5011651923" evidence="5">
    <location>
        <begin position="23"/>
        <end position="651"/>
    </location>
</feature>
<sequence>MKRFLLGLCTFFLLHITFQGHAQYVLKEADKQYELYNYSKAIDLYEQAYKKENTLHAAERLANAYSLMNNYVQAESWYAIASKMPGSKSDNILGYAKALQNNSKYSEAKAQYLNYIDKKKDVSVQLQEAWVASCDSALKWMKYPKSVELINQKALNSAQSDWGAVKFKEGVVFTSDRTNTGLESKETNPFLKFDGAKTPNKKIYGWTGNGYLKLYLKSNATADIQLFPIKTGTRYHVGSASFTADYKTMYFTLTRIPDDLEKVKNKPSTVNVEIYSSTQDADGNWTEPVAFAYNNVNEYSVGDPFITTDGESLYFASNMPGGKGGTDIYVCEKTAAGDWGKPINLKEINTEGNDRSPVFDAKNNFYFSSDGRVGMGGLDVFRAWRAGSSIGKIENLGYPFNSPQDDFGFSLNDAGGIVYLSSNRNNGLGNDDIYTIHQKQILAFNLTGRVFNKKTNEPIAAALVALAKVNGSTMKTETDDNGAYQFNLSKESEYNVSAGKTGYRSDVENLATIGLTSSEVLVQDLYLDQIEINKAIRLENIYYDFDHWNIRPDAATELDKLVKIMNENPTIWIELGSHTDSRGKDAYNLKLSQKRAESAVQYIISKGIDKNRITAKGYGETQLLNRCANGVECNDAEHQLNRRTEFKIVKQ</sequence>
<comment type="subcellular location">
    <subcellularLocation>
        <location evidence="1">Cell outer membrane</location>
    </subcellularLocation>
</comment>
<dbReference type="InterPro" id="IPR050330">
    <property type="entry name" value="Bact_OuterMem_StrucFunc"/>
</dbReference>
<dbReference type="Gene3D" id="2.60.40.1120">
    <property type="entry name" value="Carboxypeptidase-like, regulatory domain"/>
    <property type="match status" value="1"/>
</dbReference>
<evidence type="ECO:0000256" key="3">
    <source>
        <dbReference type="ARBA" id="ARBA00023237"/>
    </source>
</evidence>
<dbReference type="SUPFAM" id="SSF103088">
    <property type="entry name" value="OmpA-like"/>
    <property type="match status" value="1"/>
</dbReference>
<gene>
    <name evidence="7" type="ORF">SAMN04488023_103145</name>
</gene>
<dbReference type="InterPro" id="IPR006665">
    <property type="entry name" value="OmpA-like"/>
</dbReference>
<dbReference type="PROSITE" id="PS51123">
    <property type="entry name" value="OMPA_2"/>
    <property type="match status" value="1"/>
</dbReference>
<dbReference type="InterPro" id="IPR011990">
    <property type="entry name" value="TPR-like_helical_dom_sf"/>
</dbReference>
<dbReference type="CDD" id="cd07185">
    <property type="entry name" value="OmpA_C-like"/>
    <property type="match status" value="1"/>
</dbReference>
<dbReference type="STRING" id="390241.SAMN04488023_103145"/>
<dbReference type="RefSeq" id="WP_090881561.1">
    <property type="nucleotide sequence ID" value="NZ_FOGG01000003.1"/>
</dbReference>
<evidence type="ECO:0000256" key="2">
    <source>
        <dbReference type="ARBA" id="ARBA00023136"/>
    </source>
</evidence>
<dbReference type="EMBL" id="FOGG01000003">
    <property type="protein sequence ID" value="SER02588.1"/>
    <property type="molecule type" value="Genomic_DNA"/>
</dbReference>
<dbReference type="InterPro" id="IPR008969">
    <property type="entry name" value="CarboxyPept-like_regulatory"/>
</dbReference>
<evidence type="ECO:0000256" key="4">
    <source>
        <dbReference type="PROSITE-ProRule" id="PRU00473"/>
    </source>
</evidence>
<dbReference type="SUPFAM" id="SSF49464">
    <property type="entry name" value="Carboxypeptidase regulatory domain-like"/>
    <property type="match status" value="1"/>
</dbReference>
<dbReference type="PANTHER" id="PTHR30329:SF21">
    <property type="entry name" value="LIPOPROTEIN YIAD-RELATED"/>
    <property type="match status" value="1"/>
</dbReference>
<evidence type="ECO:0000313" key="8">
    <source>
        <dbReference type="Proteomes" id="UP000199572"/>
    </source>
</evidence>
<keyword evidence="5" id="KW-0732">Signal</keyword>
<dbReference type="SUPFAM" id="SSF48452">
    <property type="entry name" value="TPR-like"/>
    <property type="match status" value="1"/>
</dbReference>
<dbReference type="AlphaFoldDB" id="A0A1H9KU56"/>
<dbReference type="Pfam" id="PF13620">
    <property type="entry name" value="CarboxypepD_reg"/>
    <property type="match status" value="1"/>
</dbReference>
<accession>A0A1H9KU56</accession>
<name>A0A1H9KU56_9SPHI</name>
<keyword evidence="8" id="KW-1185">Reference proteome</keyword>
<keyword evidence="3" id="KW-0998">Cell outer membrane</keyword>
<dbReference type="Pfam" id="PF07676">
    <property type="entry name" value="PD40"/>
    <property type="match status" value="1"/>
</dbReference>
<dbReference type="InterPro" id="IPR006664">
    <property type="entry name" value="OMP_bac"/>
</dbReference>
<dbReference type="PRINTS" id="PR01021">
    <property type="entry name" value="OMPADOMAIN"/>
</dbReference>